<dbReference type="Pfam" id="PF13347">
    <property type="entry name" value="MFS_2"/>
    <property type="match status" value="1"/>
</dbReference>
<feature type="transmembrane region" description="Helical" evidence="1">
    <location>
        <begin position="288"/>
        <end position="308"/>
    </location>
</feature>
<dbReference type="Proteomes" id="UP001235966">
    <property type="component" value="Unassembled WGS sequence"/>
</dbReference>
<accession>A0ABT9NC94</accession>
<dbReference type="InterPro" id="IPR001927">
    <property type="entry name" value="Na/Gal_symport"/>
</dbReference>
<feature type="transmembrane region" description="Helical" evidence="1">
    <location>
        <begin position="393"/>
        <end position="411"/>
    </location>
</feature>
<sequence length="506" mass="55027">MSTPLQTARKRPFGFRDKIGYMFGDFGNDFTFILQVMFFMVFYTNVVGVSAAHVGLLLLVARILDAFTDVGMGVLVDRLPVRDGGTKFKRWIKFIMVPVAVASALMYMSFVADFDSYTAKVVWMCATYFLWGSIFYTAINIPYGSMASVITADSDERAQLSVYRSTGAALAQLFIVFVLPLVVYVTNAAGVSVLDPQRMMWGGILCSIAAVICYAVCYVFSVERIQTPVKADTTEHGLGAMAKAVVTNRALGGLIAAALILLIANLFLSGMLSYLFLNYFGNGKLISYTGLVGIIPSLALIVIAPWLAKRFGKTEVSITAMLIGGAVLLTAYFIKVESVVVWLVFYAVAIFMISIFNYLVWAFITDVIDHQEVTTGQRDDATVYAVYSWARKLGQAIAGGAIGWALSLIGYSETAAKQGTGQSVAVNESIYMLANLVPGILCVVVAAALFFLYPLKKSRVEENNRILTARREEPQILVADVASDSLAQPCTSATTTLTPHPDALNN</sequence>
<feature type="transmembrane region" description="Helical" evidence="1">
    <location>
        <begin position="91"/>
        <end position="109"/>
    </location>
</feature>
<dbReference type="RefSeq" id="WP_307014659.1">
    <property type="nucleotide sequence ID" value="NZ_JAUSQW010000001.1"/>
</dbReference>
<feature type="transmembrane region" description="Helical" evidence="1">
    <location>
        <begin position="431"/>
        <end position="455"/>
    </location>
</feature>
<feature type="transmembrane region" description="Helical" evidence="1">
    <location>
        <begin position="162"/>
        <end position="187"/>
    </location>
</feature>
<dbReference type="EMBL" id="JAUSQW010000001">
    <property type="protein sequence ID" value="MDP9801339.1"/>
    <property type="molecule type" value="Genomic_DNA"/>
</dbReference>
<evidence type="ECO:0000256" key="1">
    <source>
        <dbReference type="SAM" id="Phobius"/>
    </source>
</evidence>
<feature type="transmembrane region" description="Helical" evidence="1">
    <location>
        <begin position="315"/>
        <end position="334"/>
    </location>
</feature>
<comment type="caution">
    <text evidence="2">The sequence shown here is derived from an EMBL/GenBank/DDBJ whole genome shotgun (WGS) entry which is preliminary data.</text>
</comment>
<dbReference type="PANTHER" id="PTHR11328">
    <property type="entry name" value="MAJOR FACILITATOR SUPERFAMILY DOMAIN-CONTAINING PROTEIN"/>
    <property type="match status" value="1"/>
</dbReference>
<evidence type="ECO:0000313" key="3">
    <source>
        <dbReference type="Proteomes" id="UP001235966"/>
    </source>
</evidence>
<dbReference type="InterPro" id="IPR039672">
    <property type="entry name" value="MFS_2"/>
</dbReference>
<proteinExistence type="predicted"/>
<keyword evidence="1" id="KW-1133">Transmembrane helix</keyword>
<dbReference type="InterPro" id="IPR036259">
    <property type="entry name" value="MFS_trans_sf"/>
</dbReference>
<dbReference type="CDD" id="cd17332">
    <property type="entry name" value="MFS_MelB_like"/>
    <property type="match status" value="1"/>
</dbReference>
<reference evidence="2 3" key="1">
    <citation type="submission" date="2023-07" db="EMBL/GenBank/DDBJ databases">
        <title>Sequencing the genomes of 1000 actinobacteria strains.</title>
        <authorList>
            <person name="Klenk H.-P."/>
        </authorList>
    </citation>
    <scope>NUCLEOTIDE SEQUENCE [LARGE SCALE GENOMIC DNA]</scope>
    <source>
        <strain evidence="2 3">DSM 102162</strain>
    </source>
</reference>
<feature type="transmembrane region" description="Helical" evidence="1">
    <location>
        <begin position="340"/>
        <end position="364"/>
    </location>
</feature>
<dbReference type="PANTHER" id="PTHR11328:SF24">
    <property type="entry name" value="MAJOR FACILITATOR SUPERFAMILY (MFS) PROFILE DOMAIN-CONTAINING PROTEIN"/>
    <property type="match status" value="1"/>
</dbReference>
<keyword evidence="3" id="KW-1185">Reference proteome</keyword>
<dbReference type="SUPFAM" id="SSF103473">
    <property type="entry name" value="MFS general substrate transporter"/>
    <property type="match status" value="1"/>
</dbReference>
<gene>
    <name evidence="2" type="ORF">J2S49_001415</name>
</gene>
<dbReference type="Gene3D" id="1.20.1250.20">
    <property type="entry name" value="MFS general substrate transporter like domains"/>
    <property type="match status" value="1"/>
</dbReference>
<feature type="transmembrane region" description="Helical" evidence="1">
    <location>
        <begin position="199"/>
        <end position="220"/>
    </location>
</feature>
<evidence type="ECO:0000313" key="2">
    <source>
        <dbReference type="EMBL" id="MDP9801339.1"/>
    </source>
</evidence>
<dbReference type="NCBIfam" id="TIGR00792">
    <property type="entry name" value="gph"/>
    <property type="match status" value="1"/>
</dbReference>
<feature type="transmembrane region" description="Helical" evidence="1">
    <location>
        <begin position="251"/>
        <end position="276"/>
    </location>
</feature>
<keyword evidence="1" id="KW-0472">Membrane</keyword>
<keyword evidence="1" id="KW-0812">Transmembrane</keyword>
<organism evidence="2 3">
    <name type="scientific">Arcanobacterium wilhelmae</name>
    <dbReference type="NCBI Taxonomy" id="1803177"/>
    <lineage>
        <taxon>Bacteria</taxon>
        <taxon>Bacillati</taxon>
        <taxon>Actinomycetota</taxon>
        <taxon>Actinomycetes</taxon>
        <taxon>Actinomycetales</taxon>
        <taxon>Actinomycetaceae</taxon>
        <taxon>Arcanobacterium</taxon>
    </lineage>
</organism>
<name>A0ABT9NC94_9ACTO</name>
<feature type="transmembrane region" description="Helical" evidence="1">
    <location>
        <begin position="121"/>
        <end position="141"/>
    </location>
</feature>
<protein>
    <submittedName>
        <fullName evidence="2">GPH family glycoside/pentoside/hexuronide:cation symporter</fullName>
    </submittedName>
</protein>